<keyword evidence="4" id="KW-1185">Reference proteome</keyword>
<dbReference type="RefSeq" id="WP_009455109.1">
    <property type="nucleotide sequence ID" value="NZ_AGIZ01000002.1"/>
</dbReference>
<name>G6FPU8_9CYAN</name>
<feature type="domain" description="UspA" evidence="2">
    <location>
        <begin position="1"/>
        <end position="156"/>
    </location>
</feature>
<gene>
    <name evidence="3" type="ORF">FJSC11DRAFT_0878</name>
</gene>
<protein>
    <submittedName>
        <fullName evidence="3">UspA domain-containing protein</fullName>
    </submittedName>
</protein>
<dbReference type="Pfam" id="PF00582">
    <property type="entry name" value="Usp"/>
    <property type="match status" value="1"/>
</dbReference>
<comment type="caution">
    <text evidence="3">The sequence shown here is derived from an EMBL/GenBank/DDBJ whole genome shotgun (WGS) entry which is preliminary data.</text>
</comment>
<proteinExistence type="inferred from homology"/>
<accession>G6FPU8</accession>
<dbReference type="PANTHER" id="PTHR46268:SF8">
    <property type="entry name" value="UNIVERSAL STRESS PROTEIN SLL1388"/>
    <property type="match status" value="1"/>
</dbReference>
<evidence type="ECO:0000256" key="1">
    <source>
        <dbReference type="ARBA" id="ARBA00008791"/>
    </source>
</evidence>
<organism evidence="3 4">
    <name type="scientific">Fischerella thermalis JSC-11</name>
    <dbReference type="NCBI Taxonomy" id="741277"/>
    <lineage>
        <taxon>Bacteria</taxon>
        <taxon>Bacillati</taxon>
        <taxon>Cyanobacteriota</taxon>
        <taxon>Cyanophyceae</taxon>
        <taxon>Nostocales</taxon>
        <taxon>Hapalosiphonaceae</taxon>
        <taxon>Fischerella</taxon>
    </lineage>
</organism>
<dbReference type="PRINTS" id="PR01438">
    <property type="entry name" value="UNVRSLSTRESS"/>
</dbReference>
<dbReference type="PANTHER" id="PTHR46268">
    <property type="entry name" value="STRESS RESPONSE PROTEIN NHAX"/>
    <property type="match status" value="1"/>
</dbReference>
<comment type="similarity">
    <text evidence="1">Belongs to the universal stress protein A family.</text>
</comment>
<dbReference type="CDD" id="cd00293">
    <property type="entry name" value="USP-like"/>
    <property type="match status" value="1"/>
</dbReference>
<dbReference type="Gene3D" id="3.40.50.620">
    <property type="entry name" value="HUPs"/>
    <property type="match status" value="1"/>
</dbReference>
<dbReference type="SUPFAM" id="SSF52402">
    <property type="entry name" value="Adenine nucleotide alpha hydrolases-like"/>
    <property type="match status" value="1"/>
</dbReference>
<evidence type="ECO:0000259" key="2">
    <source>
        <dbReference type="Pfam" id="PF00582"/>
    </source>
</evidence>
<dbReference type="AlphaFoldDB" id="G6FPU8"/>
<reference evidence="3 4" key="1">
    <citation type="submission" date="2011-09" db="EMBL/GenBank/DDBJ databases">
        <title>The draft genome of Fischerella sp. JSC-11.</title>
        <authorList>
            <consortium name="US DOE Joint Genome Institute (JGI-PGF)"/>
            <person name="Lucas S."/>
            <person name="Han J."/>
            <person name="Lapidus A."/>
            <person name="Cheng J.-F."/>
            <person name="Goodwin L."/>
            <person name="Pitluck S."/>
            <person name="Peters L."/>
            <person name="Land M.L."/>
            <person name="Hauser L."/>
            <person name="Sarkisova S."/>
            <person name="Bryant D.A."/>
            <person name="Brown I."/>
            <person name="Woyke T.J."/>
        </authorList>
    </citation>
    <scope>NUCLEOTIDE SEQUENCE [LARGE SCALE GENOMIC DNA]</scope>
    <source>
        <strain evidence="3 4">JSC-11</strain>
    </source>
</reference>
<dbReference type="Proteomes" id="UP000004344">
    <property type="component" value="Unassembled WGS sequence"/>
</dbReference>
<dbReference type="InterPro" id="IPR006016">
    <property type="entry name" value="UspA"/>
</dbReference>
<dbReference type="GeneID" id="35796686"/>
<evidence type="ECO:0000313" key="3">
    <source>
        <dbReference type="EMBL" id="EHC18898.1"/>
    </source>
</evidence>
<dbReference type="EMBL" id="AGIZ01000002">
    <property type="protein sequence ID" value="EHC18898.1"/>
    <property type="molecule type" value="Genomic_DNA"/>
</dbReference>
<evidence type="ECO:0000313" key="4">
    <source>
        <dbReference type="Proteomes" id="UP000004344"/>
    </source>
</evidence>
<dbReference type="InterPro" id="IPR006015">
    <property type="entry name" value="Universal_stress_UspA"/>
</dbReference>
<dbReference type="PATRIC" id="fig|741277.3.peg.1031"/>
<dbReference type="InterPro" id="IPR014729">
    <property type="entry name" value="Rossmann-like_a/b/a_fold"/>
</dbReference>
<sequence length="173" mass="19633">MFYKILVGIDNSEIGQCVFDEALALAQKLNASLMLLHVLDPFDERYPSSIALHTDSLYPSFRPEAVNYYMSRWETLKQEGIEFLKIFYDQAIAKGVTTEYTQNFGEPGRVICEVAQNWKADLIMIGRRGRRGISEFFLGSVSNYVLHHAPCSVLTVQGLIHAIEPNKLTTKLK</sequence>